<reference evidence="2 3" key="1">
    <citation type="submission" date="2017-01" db="EMBL/GenBank/DDBJ databases">
        <authorList>
            <person name="Mah S.A."/>
            <person name="Swanson W.J."/>
            <person name="Moy G.W."/>
            <person name="Vacquier V.D."/>
        </authorList>
    </citation>
    <scope>NUCLEOTIDE SEQUENCE [LARGE SCALE GENOMIC DNA]</scope>
    <source>
        <strain evidence="2 3">DCY110</strain>
    </source>
</reference>
<dbReference type="PANTHER" id="PTHR42928">
    <property type="entry name" value="TRICARBOXYLATE-BINDING PROTEIN"/>
    <property type="match status" value="1"/>
</dbReference>
<dbReference type="PIRSF" id="PIRSF017082">
    <property type="entry name" value="YflP"/>
    <property type="match status" value="1"/>
</dbReference>
<dbReference type="Gene3D" id="3.40.190.10">
    <property type="entry name" value="Periplasmic binding protein-like II"/>
    <property type="match status" value="1"/>
</dbReference>
<accession>A0A1P8K4F4</accession>
<gene>
    <name evidence="2" type="ORF">RD110_22765</name>
</gene>
<dbReference type="Gene3D" id="3.40.190.150">
    <property type="entry name" value="Bordetella uptake gene, domain 1"/>
    <property type="match status" value="1"/>
</dbReference>
<sequence>MAALVTLGQRAGMALAQTPYPARPVRLIVPNAAGSSVDTIGRITANQLAVALQQPVVVDNRAGAAGAIGVDVTRAAPADGYTLMIASSSAISVAPLLQKAVSYDPLRDFEFISLMAVLPNVLVCHPALPVHTPAELISFAKARGGRTHMASAGIGSVSHLAGVALQNAGGFESLHVPYKGGSQGVASVVSGETDWVLTPAPAALGLVGAGRLRLLGHSMGRDAHPLPNVPSIAETLPGFEFASWIGLMGPKGLPASIVESLRTALATALQQPAVREAFEANGAVPAPSTPQEFRSHLVRDIEINRKAIQSAGIKPE</sequence>
<dbReference type="Proteomes" id="UP000186609">
    <property type="component" value="Chromosome"/>
</dbReference>
<dbReference type="Pfam" id="PF03401">
    <property type="entry name" value="TctC"/>
    <property type="match status" value="1"/>
</dbReference>
<dbReference type="AlphaFoldDB" id="A0A1P8K4F4"/>
<comment type="similarity">
    <text evidence="1">Belongs to the UPF0065 (bug) family.</text>
</comment>
<evidence type="ECO:0000256" key="1">
    <source>
        <dbReference type="ARBA" id="ARBA00006987"/>
    </source>
</evidence>
<organism evidence="2 3">
    <name type="scientific">Rhodoferax koreensis</name>
    <dbReference type="NCBI Taxonomy" id="1842727"/>
    <lineage>
        <taxon>Bacteria</taxon>
        <taxon>Pseudomonadati</taxon>
        <taxon>Pseudomonadota</taxon>
        <taxon>Betaproteobacteria</taxon>
        <taxon>Burkholderiales</taxon>
        <taxon>Comamonadaceae</taxon>
        <taxon>Rhodoferax</taxon>
    </lineage>
</organism>
<dbReference type="KEGG" id="rhy:RD110_22765"/>
<evidence type="ECO:0000313" key="3">
    <source>
        <dbReference type="Proteomes" id="UP000186609"/>
    </source>
</evidence>
<dbReference type="STRING" id="1842727.RD110_22765"/>
<protein>
    <recommendedName>
        <fullName evidence="4">ABC transporter substrate-binding protein</fullName>
    </recommendedName>
</protein>
<evidence type="ECO:0000313" key="2">
    <source>
        <dbReference type="EMBL" id="APW40895.1"/>
    </source>
</evidence>
<dbReference type="InterPro" id="IPR005064">
    <property type="entry name" value="BUG"/>
</dbReference>
<dbReference type="PANTHER" id="PTHR42928:SF5">
    <property type="entry name" value="BLR1237 PROTEIN"/>
    <property type="match status" value="1"/>
</dbReference>
<proteinExistence type="inferred from homology"/>
<name>A0A1P8K4F4_9BURK</name>
<dbReference type="EMBL" id="CP019236">
    <property type="protein sequence ID" value="APW40895.1"/>
    <property type="molecule type" value="Genomic_DNA"/>
</dbReference>
<dbReference type="InterPro" id="IPR042100">
    <property type="entry name" value="Bug_dom1"/>
</dbReference>
<dbReference type="SUPFAM" id="SSF53850">
    <property type="entry name" value="Periplasmic binding protein-like II"/>
    <property type="match status" value="1"/>
</dbReference>
<evidence type="ECO:0008006" key="4">
    <source>
        <dbReference type="Google" id="ProtNLM"/>
    </source>
</evidence>
<keyword evidence="3" id="KW-1185">Reference proteome</keyword>